<comment type="caution">
    <text evidence="3">The sequence shown here is derived from an EMBL/GenBank/DDBJ whole genome shotgun (WGS) entry which is preliminary data.</text>
</comment>
<dbReference type="PRINTS" id="PR00625">
    <property type="entry name" value="JDOMAIN"/>
</dbReference>
<dbReference type="InterPro" id="IPR050817">
    <property type="entry name" value="DjlA_DnaK_co-chaperone"/>
</dbReference>
<name>A0ABN9PR51_9DINO</name>
<proteinExistence type="predicted"/>
<evidence type="ECO:0000313" key="3">
    <source>
        <dbReference type="EMBL" id="CAK0794165.1"/>
    </source>
</evidence>
<keyword evidence="4" id="KW-1185">Reference proteome</keyword>
<gene>
    <name evidence="3" type="ORF">PCOR1329_LOCUS4242</name>
</gene>
<feature type="compositionally biased region" description="Low complexity" evidence="1">
    <location>
        <begin position="51"/>
        <end position="88"/>
    </location>
</feature>
<feature type="domain" description="J" evidence="2">
    <location>
        <begin position="4"/>
        <end position="60"/>
    </location>
</feature>
<dbReference type="Gene3D" id="1.10.287.110">
    <property type="entry name" value="DnaJ domain"/>
    <property type="match status" value="1"/>
</dbReference>
<protein>
    <recommendedName>
        <fullName evidence="2">J domain-containing protein</fullName>
    </recommendedName>
</protein>
<dbReference type="SMART" id="SM00271">
    <property type="entry name" value="DnaJ"/>
    <property type="match status" value="1"/>
</dbReference>
<evidence type="ECO:0000256" key="1">
    <source>
        <dbReference type="SAM" id="MobiDB-lite"/>
    </source>
</evidence>
<dbReference type="InterPro" id="IPR001623">
    <property type="entry name" value="DnaJ_domain"/>
</dbReference>
<organism evidence="3 4">
    <name type="scientific">Prorocentrum cordatum</name>
    <dbReference type="NCBI Taxonomy" id="2364126"/>
    <lineage>
        <taxon>Eukaryota</taxon>
        <taxon>Sar</taxon>
        <taxon>Alveolata</taxon>
        <taxon>Dinophyceae</taxon>
        <taxon>Prorocentrales</taxon>
        <taxon>Prorocentraceae</taxon>
        <taxon>Prorocentrum</taxon>
    </lineage>
</organism>
<evidence type="ECO:0000259" key="2">
    <source>
        <dbReference type="PROSITE" id="PS50076"/>
    </source>
</evidence>
<sequence length="196" mass="21784">MQPDPHDVLGVPRGATAEEVRRAYLEKAKRLHPDRSTAPDAQQAFQRLQQAYQAISSGSASSGPSASAPRAGPHSRAEQWAAQQAQWARGARHEEWDPYRQSRPHAPPPPPFWELIQQRRIWIRGGLVHRMVHSLVATCLPLLAMCVLPCLCPLVHDLITRSEMASAAQIPFSAEPRHARKVYPVDVHELSAKLVG</sequence>
<dbReference type="EMBL" id="CAUYUJ010001106">
    <property type="protein sequence ID" value="CAK0794165.1"/>
    <property type="molecule type" value="Genomic_DNA"/>
</dbReference>
<feature type="region of interest" description="Disordered" evidence="1">
    <location>
        <begin position="51"/>
        <end position="110"/>
    </location>
</feature>
<evidence type="ECO:0000313" key="4">
    <source>
        <dbReference type="Proteomes" id="UP001189429"/>
    </source>
</evidence>
<dbReference type="PROSITE" id="PS50076">
    <property type="entry name" value="DNAJ_2"/>
    <property type="match status" value="1"/>
</dbReference>
<reference evidence="3" key="1">
    <citation type="submission" date="2023-10" db="EMBL/GenBank/DDBJ databases">
        <authorList>
            <person name="Chen Y."/>
            <person name="Shah S."/>
            <person name="Dougan E. K."/>
            <person name="Thang M."/>
            <person name="Chan C."/>
        </authorList>
    </citation>
    <scope>NUCLEOTIDE SEQUENCE [LARGE SCALE GENOMIC DNA]</scope>
</reference>
<dbReference type="CDD" id="cd06257">
    <property type="entry name" value="DnaJ"/>
    <property type="match status" value="1"/>
</dbReference>
<dbReference type="PANTHER" id="PTHR24074">
    <property type="entry name" value="CO-CHAPERONE PROTEIN DJLA"/>
    <property type="match status" value="1"/>
</dbReference>
<dbReference type="SUPFAM" id="SSF46565">
    <property type="entry name" value="Chaperone J-domain"/>
    <property type="match status" value="1"/>
</dbReference>
<feature type="compositionally biased region" description="Basic and acidic residues" evidence="1">
    <location>
        <begin position="91"/>
        <end position="100"/>
    </location>
</feature>
<dbReference type="InterPro" id="IPR036869">
    <property type="entry name" value="J_dom_sf"/>
</dbReference>
<accession>A0ABN9PR51</accession>
<dbReference type="Pfam" id="PF00226">
    <property type="entry name" value="DnaJ"/>
    <property type="match status" value="1"/>
</dbReference>
<dbReference type="Proteomes" id="UP001189429">
    <property type="component" value="Unassembled WGS sequence"/>
</dbReference>